<feature type="transmembrane region" description="Helical" evidence="1">
    <location>
        <begin position="59"/>
        <end position="76"/>
    </location>
</feature>
<keyword evidence="1" id="KW-1133">Transmembrane helix</keyword>
<sequence length="148" mass="16832">MSRATWSQLIIFIKMQSKSPLKFTKLWLTIGFLMIAVVVFFSLIPTPPQIVGFSQSDKFVHFVTYLFLMLWFAQIYSLGNIHLLLFVGFVSMGIVLEFLQGMSHQRSFEYTDMLANSGGVLLGLILAKTKVGTCLVVLEKKLMHFEKS</sequence>
<dbReference type="Proteomes" id="UP000070560">
    <property type="component" value="Chromosome"/>
</dbReference>
<evidence type="ECO:0008006" key="4">
    <source>
        <dbReference type="Google" id="ProtNLM"/>
    </source>
</evidence>
<evidence type="ECO:0000313" key="2">
    <source>
        <dbReference type="EMBL" id="AMM42152.1"/>
    </source>
</evidence>
<keyword evidence="1" id="KW-0812">Transmembrane</keyword>
<feature type="transmembrane region" description="Helical" evidence="1">
    <location>
        <begin position="120"/>
        <end position="138"/>
    </location>
</feature>
<keyword evidence="3" id="KW-1185">Reference proteome</keyword>
<name>A0A7U4QMM3_DESA2</name>
<proteinExistence type="predicted"/>
<evidence type="ECO:0000256" key="1">
    <source>
        <dbReference type="SAM" id="Phobius"/>
    </source>
</evidence>
<feature type="transmembrane region" description="Helical" evidence="1">
    <location>
        <begin position="26"/>
        <end position="44"/>
    </location>
</feature>
<feature type="transmembrane region" description="Helical" evidence="1">
    <location>
        <begin position="83"/>
        <end position="100"/>
    </location>
</feature>
<dbReference type="PANTHER" id="PTHR28008:SF1">
    <property type="entry name" value="DOMAIN PROTEIN, PUTATIVE (AFU_ORTHOLOGUE AFUA_3G10980)-RELATED"/>
    <property type="match status" value="1"/>
</dbReference>
<keyword evidence="1" id="KW-0472">Membrane</keyword>
<dbReference type="PANTHER" id="PTHR28008">
    <property type="entry name" value="DOMAIN PROTEIN, PUTATIVE (AFU_ORTHOLOGUE AFUA_3G10980)-RELATED"/>
    <property type="match status" value="1"/>
</dbReference>
<evidence type="ECO:0000313" key="3">
    <source>
        <dbReference type="Proteomes" id="UP000070560"/>
    </source>
</evidence>
<reference evidence="2 3" key="1">
    <citation type="submission" date="2015-10" db="EMBL/GenBank/DDBJ databases">
        <title>Candidatus Desulfofervidus auxilii, a hydrogenotrophic sulfate-reducing bacterium involved in the thermophilic anaerobic oxidation of methane.</title>
        <authorList>
            <person name="Krukenberg V."/>
            <person name="Richter M."/>
            <person name="Wegener G."/>
        </authorList>
    </citation>
    <scope>NUCLEOTIDE SEQUENCE [LARGE SCALE GENOMIC DNA]</scope>
    <source>
        <strain evidence="2 3">HS1</strain>
    </source>
</reference>
<protein>
    <recommendedName>
        <fullName evidence="4">VanZ family protein</fullName>
    </recommendedName>
</protein>
<accession>A0A7U4QMM3</accession>
<gene>
    <name evidence="2" type="ORF">HS1_002370</name>
</gene>
<dbReference type="KEGG" id="daw:HS1_002370"/>
<dbReference type="EMBL" id="CP013015">
    <property type="protein sequence ID" value="AMM42152.1"/>
    <property type="molecule type" value="Genomic_DNA"/>
</dbReference>
<organism evidence="2 3">
    <name type="scientific">Desulfofervidus auxilii</name>
    <dbReference type="NCBI Taxonomy" id="1621989"/>
    <lineage>
        <taxon>Bacteria</taxon>
        <taxon>Pseudomonadati</taxon>
        <taxon>Thermodesulfobacteriota</taxon>
        <taxon>Candidatus Desulfofervidia</taxon>
        <taxon>Candidatus Desulfofervidales</taxon>
        <taxon>Candidatus Desulfofervidaceae</taxon>
        <taxon>Candidatus Desulfofervidus</taxon>
    </lineage>
</organism>
<dbReference type="AlphaFoldDB" id="A0A7U4QMM3"/>